<dbReference type="Gene3D" id="1.10.3210.10">
    <property type="entry name" value="Hypothetical protein af1432"/>
    <property type="match status" value="1"/>
</dbReference>
<keyword evidence="3" id="KW-1185">Reference proteome</keyword>
<dbReference type="PANTHER" id="PTHR33525">
    <property type="match status" value="1"/>
</dbReference>
<dbReference type="GO" id="GO:0016787">
    <property type="term" value="F:hydrolase activity"/>
    <property type="evidence" value="ECO:0007669"/>
    <property type="project" value="UniProtKB-KW"/>
</dbReference>
<dbReference type="InterPro" id="IPR013976">
    <property type="entry name" value="HDOD"/>
</dbReference>
<dbReference type="PROSITE" id="PS51833">
    <property type="entry name" value="HDOD"/>
    <property type="match status" value="1"/>
</dbReference>
<dbReference type="NCBIfam" id="TIGR00277">
    <property type="entry name" value="HDIG"/>
    <property type="match status" value="1"/>
</dbReference>
<reference evidence="2 3" key="1">
    <citation type="journal article" date="2012" name="Appl. Environ. Microbiol.">
        <title>Draft genome sequence of a psychrotolerant sulfur-oxidizing bacterium, Sulfuricella denitrificans skB26, and proteomic insights into cold adaptation.</title>
        <authorList>
            <person name="Watanabe T."/>
            <person name="Kojima H."/>
            <person name="Fukui M."/>
        </authorList>
    </citation>
    <scope>NUCLEOTIDE SEQUENCE [LARGE SCALE GENOMIC DNA]</scope>
    <source>
        <strain evidence="3">skB26</strain>
    </source>
</reference>
<keyword evidence="2" id="KW-0378">Hydrolase</keyword>
<sequence length="277" mass="30141">MLTLDQVTRTIQQVPSLSVVVMETLASFDMPHFETADLAKKLNQDQGLTARVLRVANSPFYGMSSKVGSVQEAVVVLGFHNVRSLVAAAGIISQFPETGLPGFDRTGFWQHGIGTAACAQVLAKSLGQNQALAFTAGLLHDIGKLALDAYFHDDFQLALAHSADEDITLLNAESITLGVDHTQVGHELARRWKFPAVIQLAIRDHHQPERESGTLTDLVHVANVLCHALDIGNAGYDLIPHLSSSAWSRLGLDWKTMPALWTETEQQYVGLSLLISD</sequence>
<dbReference type="Pfam" id="PF08668">
    <property type="entry name" value="HDOD"/>
    <property type="match status" value="1"/>
</dbReference>
<dbReference type="Proteomes" id="UP000015559">
    <property type="component" value="Chromosome"/>
</dbReference>
<dbReference type="InterPro" id="IPR052340">
    <property type="entry name" value="RNase_Y/CdgJ"/>
</dbReference>
<dbReference type="AlphaFoldDB" id="S6AAM9"/>
<dbReference type="PANTHER" id="PTHR33525:SF3">
    <property type="entry name" value="RIBONUCLEASE Y"/>
    <property type="match status" value="1"/>
</dbReference>
<name>S6AAM9_SULDS</name>
<dbReference type="HOGENOM" id="CLU_048246_3_0_4"/>
<evidence type="ECO:0000259" key="1">
    <source>
        <dbReference type="PROSITE" id="PS51833"/>
    </source>
</evidence>
<dbReference type="InterPro" id="IPR003607">
    <property type="entry name" value="HD/PDEase_dom"/>
</dbReference>
<dbReference type="EMBL" id="AP013066">
    <property type="protein sequence ID" value="BAN36100.1"/>
    <property type="molecule type" value="Genomic_DNA"/>
</dbReference>
<dbReference type="SUPFAM" id="SSF109604">
    <property type="entry name" value="HD-domain/PDEase-like"/>
    <property type="match status" value="1"/>
</dbReference>
<dbReference type="InterPro" id="IPR006675">
    <property type="entry name" value="HDIG_dom"/>
</dbReference>
<accession>S6AAM9</accession>
<evidence type="ECO:0000313" key="2">
    <source>
        <dbReference type="EMBL" id="BAN36100.1"/>
    </source>
</evidence>
<dbReference type="CDD" id="cd00077">
    <property type="entry name" value="HDc"/>
    <property type="match status" value="1"/>
</dbReference>
<proteinExistence type="predicted"/>
<protein>
    <submittedName>
        <fullName evidence="2">Metal dependent phosphohydrolase</fullName>
    </submittedName>
</protein>
<dbReference type="RefSeq" id="WP_023506971.1">
    <property type="nucleotide sequence ID" value="NC_022357.1"/>
</dbReference>
<evidence type="ECO:0000313" key="3">
    <source>
        <dbReference type="Proteomes" id="UP000015559"/>
    </source>
</evidence>
<dbReference type="KEGG" id="sdr:SCD_n02292"/>
<feature type="domain" description="HDOD" evidence="1">
    <location>
        <begin position="14"/>
        <end position="208"/>
    </location>
</feature>
<dbReference type="eggNOG" id="COG1639">
    <property type="taxonomic scope" value="Bacteria"/>
</dbReference>
<organism evidence="2 3">
    <name type="scientific">Sulfuricella denitrificans (strain DSM 22764 / NBRC 105220 / skB26)</name>
    <dbReference type="NCBI Taxonomy" id="1163617"/>
    <lineage>
        <taxon>Bacteria</taxon>
        <taxon>Pseudomonadati</taxon>
        <taxon>Pseudomonadota</taxon>
        <taxon>Betaproteobacteria</taxon>
        <taxon>Nitrosomonadales</taxon>
        <taxon>Sulfuricellaceae</taxon>
        <taxon>Sulfuricella</taxon>
    </lineage>
</organism>
<dbReference type="STRING" id="1163617.SCD_n02292"/>
<gene>
    <name evidence="2" type="ORF">SCD_n02292</name>
</gene>